<evidence type="ECO:0000313" key="4">
    <source>
        <dbReference type="EMBL" id="QTA91682.1"/>
    </source>
</evidence>
<sequence>MDDYYFMKKALEQAKKALSAGEFPVGCVIAHQNKILVNGSRNGTTGDSANETDHAEMVALRRLTDMGENADRNEFTLFCTMEPCLMCFAAILLSGIGKIVYAYEDVMGGGTQCDLTRLPPLYKNRQISIVPDILREESLELFKAFFANPDNNYWKGSLLAQYTLSQP</sequence>
<dbReference type="GO" id="GO:0008270">
    <property type="term" value="F:zinc ion binding"/>
    <property type="evidence" value="ECO:0007669"/>
    <property type="project" value="InterPro"/>
</dbReference>
<dbReference type="Proteomes" id="UP000663722">
    <property type="component" value="Chromosome"/>
</dbReference>
<name>A0A975BUE3_9BACT</name>
<dbReference type="InterPro" id="IPR016193">
    <property type="entry name" value="Cytidine_deaminase-like"/>
</dbReference>
<keyword evidence="2" id="KW-0862">Zinc</keyword>
<keyword evidence="1" id="KW-0479">Metal-binding</keyword>
<dbReference type="CDD" id="cd01285">
    <property type="entry name" value="nucleoside_deaminase"/>
    <property type="match status" value="1"/>
</dbReference>
<evidence type="ECO:0000256" key="2">
    <source>
        <dbReference type="ARBA" id="ARBA00022833"/>
    </source>
</evidence>
<dbReference type="SUPFAM" id="SSF53927">
    <property type="entry name" value="Cytidine deaminase-like"/>
    <property type="match status" value="1"/>
</dbReference>
<dbReference type="PROSITE" id="PS00903">
    <property type="entry name" value="CYT_DCMP_DEAMINASES_1"/>
    <property type="match status" value="1"/>
</dbReference>
<dbReference type="InterPro" id="IPR016192">
    <property type="entry name" value="APOBEC/CMP_deaminase_Zn-bd"/>
</dbReference>
<dbReference type="InterPro" id="IPR002125">
    <property type="entry name" value="CMP_dCMP_dom"/>
</dbReference>
<accession>A0A975BUE3</accession>
<gene>
    <name evidence="4" type="ORF">dnm_077550</name>
</gene>
<dbReference type="Gene3D" id="3.40.140.10">
    <property type="entry name" value="Cytidine Deaminase, domain 2"/>
    <property type="match status" value="1"/>
</dbReference>
<evidence type="ECO:0000313" key="5">
    <source>
        <dbReference type="Proteomes" id="UP000663722"/>
    </source>
</evidence>
<organism evidence="4 5">
    <name type="scientific">Desulfonema magnum</name>
    <dbReference type="NCBI Taxonomy" id="45655"/>
    <lineage>
        <taxon>Bacteria</taxon>
        <taxon>Pseudomonadati</taxon>
        <taxon>Thermodesulfobacteriota</taxon>
        <taxon>Desulfobacteria</taxon>
        <taxon>Desulfobacterales</taxon>
        <taxon>Desulfococcaceae</taxon>
        <taxon>Desulfonema</taxon>
    </lineage>
</organism>
<dbReference type="PROSITE" id="PS51747">
    <property type="entry name" value="CYT_DCMP_DEAMINASES_2"/>
    <property type="match status" value="1"/>
</dbReference>
<dbReference type="AlphaFoldDB" id="A0A975BUE3"/>
<dbReference type="RefSeq" id="WP_207679354.1">
    <property type="nucleotide sequence ID" value="NZ_CP061800.1"/>
</dbReference>
<dbReference type="KEGG" id="dmm:dnm_077550"/>
<dbReference type="GO" id="GO:0016787">
    <property type="term" value="F:hydrolase activity"/>
    <property type="evidence" value="ECO:0007669"/>
    <property type="project" value="InterPro"/>
</dbReference>
<dbReference type="PANTHER" id="PTHR11079">
    <property type="entry name" value="CYTOSINE DEAMINASE FAMILY MEMBER"/>
    <property type="match status" value="1"/>
</dbReference>
<reference evidence="4" key="1">
    <citation type="journal article" date="2021" name="Microb. Physiol.">
        <title>Proteogenomic Insights into the Physiology of Marine, Sulfate-Reducing, Filamentous Desulfonema limicola and Desulfonema magnum.</title>
        <authorList>
            <person name="Schnaars V."/>
            <person name="Wohlbrand L."/>
            <person name="Scheve S."/>
            <person name="Hinrichs C."/>
            <person name="Reinhardt R."/>
            <person name="Rabus R."/>
        </authorList>
    </citation>
    <scope>NUCLEOTIDE SEQUENCE</scope>
    <source>
        <strain evidence="4">4be13</strain>
    </source>
</reference>
<dbReference type="PANTHER" id="PTHR11079:SF179">
    <property type="entry name" value="TRNA(ADENINE(34)) DEAMINASE, CHLOROPLASTIC"/>
    <property type="match status" value="1"/>
</dbReference>
<feature type="domain" description="CMP/dCMP-type deaminase" evidence="3">
    <location>
        <begin position="1"/>
        <end position="113"/>
    </location>
</feature>
<keyword evidence="5" id="KW-1185">Reference proteome</keyword>
<proteinExistence type="predicted"/>
<evidence type="ECO:0000259" key="3">
    <source>
        <dbReference type="PROSITE" id="PS51747"/>
    </source>
</evidence>
<dbReference type="EMBL" id="CP061800">
    <property type="protein sequence ID" value="QTA91682.1"/>
    <property type="molecule type" value="Genomic_DNA"/>
</dbReference>
<protein>
    <submittedName>
        <fullName evidence="4">CMP/dCMP deaminase zinc-binding domain-containing protein</fullName>
    </submittedName>
</protein>
<evidence type="ECO:0000256" key="1">
    <source>
        <dbReference type="ARBA" id="ARBA00022723"/>
    </source>
</evidence>
<dbReference type="Pfam" id="PF00383">
    <property type="entry name" value="dCMP_cyt_deam_1"/>
    <property type="match status" value="1"/>
</dbReference>